<name>A0ABY6IWM2_9BACT</name>
<protein>
    <submittedName>
        <fullName evidence="1">YkgJ family cysteine cluster protein</fullName>
    </submittedName>
</protein>
<sequence length="176" mass="20427">MPKQRYLCCLQLNTNLTDIAAIAQEKDAENLAFRNFLKSRPSDEIDQLVQTLDQEITPRVDCTACGNCCNSLMVQVLPYELTRLATHLDQPENEVKARYIETGSNDSMMLMNQIPCHFLKNKCCTIYEQRFEDCRVFPGLHLPQFTNRLFSMFAHYDRCPIIFNVMEEMKGRLGFV</sequence>
<dbReference type="EMBL" id="CP107006">
    <property type="protein sequence ID" value="UYQ91690.1"/>
    <property type="molecule type" value="Genomic_DNA"/>
</dbReference>
<evidence type="ECO:0000313" key="1">
    <source>
        <dbReference type="EMBL" id="UYQ91690.1"/>
    </source>
</evidence>
<evidence type="ECO:0000313" key="2">
    <source>
        <dbReference type="Proteomes" id="UP001162741"/>
    </source>
</evidence>
<proteinExistence type="predicted"/>
<accession>A0ABY6IWM2</accession>
<organism evidence="1 2">
    <name type="scientific">Chitinophaga horti</name>
    <dbReference type="NCBI Taxonomy" id="2920382"/>
    <lineage>
        <taxon>Bacteria</taxon>
        <taxon>Pseudomonadati</taxon>
        <taxon>Bacteroidota</taxon>
        <taxon>Chitinophagia</taxon>
        <taxon>Chitinophagales</taxon>
        <taxon>Chitinophagaceae</taxon>
        <taxon>Chitinophaga</taxon>
    </lineage>
</organism>
<dbReference type="Proteomes" id="UP001162741">
    <property type="component" value="Chromosome"/>
</dbReference>
<keyword evidence="2" id="KW-1185">Reference proteome</keyword>
<dbReference type="RefSeq" id="WP_244840614.1">
    <property type="nucleotide sequence ID" value="NZ_CP107006.1"/>
</dbReference>
<gene>
    <name evidence="1" type="ORF">MKQ68_16500</name>
</gene>
<dbReference type="InterPro" id="IPR005358">
    <property type="entry name" value="Puta_zinc/iron-chelating_dom"/>
</dbReference>
<reference evidence="1" key="1">
    <citation type="submission" date="2022-10" db="EMBL/GenBank/DDBJ databases">
        <title>Chitinophaga sp. nov., isolated from soil.</title>
        <authorList>
            <person name="Jeon C.O."/>
        </authorList>
    </citation>
    <scope>NUCLEOTIDE SEQUENCE</scope>
    <source>
        <strain evidence="1">R8</strain>
    </source>
</reference>
<dbReference type="Pfam" id="PF03692">
    <property type="entry name" value="CxxCxxCC"/>
    <property type="match status" value="1"/>
</dbReference>